<feature type="transmembrane region" description="Helical" evidence="1">
    <location>
        <begin position="189"/>
        <end position="210"/>
    </location>
</feature>
<dbReference type="Pfam" id="PF05145">
    <property type="entry name" value="AbrB"/>
    <property type="match status" value="1"/>
</dbReference>
<dbReference type="InterPro" id="IPR007820">
    <property type="entry name" value="AbrB_fam"/>
</dbReference>
<sequence>MTLSQDQDIPRLARLPSPLQWALLLAISAAISAGLELLRLPAALLVGPMLAGVLFGVNGATIRPPEQLFVAAQGIIGAMIVAAIRPDMAGALLDQWPIILGAVLATLAASSLLGAMVGRWGSLPGTTAVWGSAPGAASAMVLMADAFGADARLVAFMQYLRVIFVSISAALIARIWVDVSGVASPPIEWFPPLLLPDLATTLVVALAGAFLGKLSRIPGGTLLGPLVIGVPLHLGAGLDLQLPEWLLAVSYAFVGWWIGLKFTRPILAHAARTLPQILAAILLLIAFCAAIGAALSSLLGVDPLTAFLATSPGGMDSVAIIAAASRNVDISFVMTFQMTRFLIVLLLGPPVARMIASRMIRRPP</sequence>
<feature type="transmembrane region" description="Helical" evidence="1">
    <location>
        <begin position="274"/>
        <end position="295"/>
    </location>
</feature>
<evidence type="ECO:0000256" key="1">
    <source>
        <dbReference type="SAM" id="Phobius"/>
    </source>
</evidence>
<dbReference type="Proteomes" id="UP001556692">
    <property type="component" value="Unassembled WGS sequence"/>
</dbReference>
<dbReference type="PANTHER" id="PTHR38457">
    <property type="entry name" value="REGULATOR ABRB-RELATED"/>
    <property type="match status" value="1"/>
</dbReference>
<evidence type="ECO:0000313" key="3">
    <source>
        <dbReference type="Proteomes" id="UP001556692"/>
    </source>
</evidence>
<dbReference type="PIRSF" id="PIRSF038991">
    <property type="entry name" value="Protein_AbrB"/>
    <property type="match status" value="1"/>
</dbReference>
<name>A0ABV3SCM2_9HYPH</name>
<feature type="transmembrane region" description="Helical" evidence="1">
    <location>
        <begin position="159"/>
        <end position="177"/>
    </location>
</feature>
<dbReference type="RefSeq" id="WP_367952380.1">
    <property type="nucleotide sequence ID" value="NZ_JBDPGJ010000001.1"/>
</dbReference>
<dbReference type="EMBL" id="JBDPGJ010000001">
    <property type="protein sequence ID" value="MEX0404493.1"/>
    <property type="molecule type" value="Genomic_DNA"/>
</dbReference>
<feature type="transmembrane region" description="Helical" evidence="1">
    <location>
        <begin position="242"/>
        <end position="262"/>
    </location>
</feature>
<dbReference type="PANTHER" id="PTHR38457:SF1">
    <property type="entry name" value="REGULATOR ABRB-RELATED"/>
    <property type="match status" value="1"/>
</dbReference>
<protein>
    <submittedName>
        <fullName evidence="2">AbrB family transcriptional regulator</fullName>
    </submittedName>
</protein>
<keyword evidence="1" id="KW-1133">Transmembrane helix</keyword>
<feature type="transmembrane region" description="Helical" evidence="1">
    <location>
        <begin position="217"/>
        <end position="236"/>
    </location>
</feature>
<proteinExistence type="predicted"/>
<comment type="caution">
    <text evidence="2">The sequence shown here is derived from an EMBL/GenBank/DDBJ whole genome shotgun (WGS) entry which is preliminary data.</text>
</comment>
<organism evidence="2 3">
    <name type="scientific">Aquibium pacificus</name>
    <dbReference type="NCBI Taxonomy" id="3153579"/>
    <lineage>
        <taxon>Bacteria</taxon>
        <taxon>Pseudomonadati</taxon>
        <taxon>Pseudomonadota</taxon>
        <taxon>Alphaproteobacteria</taxon>
        <taxon>Hyphomicrobiales</taxon>
        <taxon>Phyllobacteriaceae</taxon>
        <taxon>Aquibium</taxon>
    </lineage>
</organism>
<feature type="transmembrane region" description="Helical" evidence="1">
    <location>
        <begin position="338"/>
        <end position="356"/>
    </location>
</feature>
<gene>
    <name evidence="2" type="ORF">ABGN05_02325</name>
</gene>
<accession>A0ABV3SCM2</accession>
<keyword evidence="1" id="KW-0812">Transmembrane</keyword>
<dbReference type="InterPro" id="IPR017516">
    <property type="entry name" value="AbrB_dup"/>
</dbReference>
<feature type="transmembrane region" description="Helical" evidence="1">
    <location>
        <begin position="68"/>
        <end position="84"/>
    </location>
</feature>
<evidence type="ECO:0000313" key="2">
    <source>
        <dbReference type="EMBL" id="MEX0404493.1"/>
    </source>
</evidence>
<feature type="transmembrane region" description="Helical" evidence="1">
    <location>
        <begin position="96"/>
        <end position="116"/>
    </location>
</feature>
<dbReference type="NCBIfam" id="TIGR03082">
    <property type="entry name" value="Gneg_AbrB_dup"/>
    <property type="match status" value="2"/>
</dbReference>
<keyword evidence="1" id="KW-0472">Membrane</keyword>
<feature type="transmembrane region" description="Helical" evidence="1">
    <location>
        <begin position="43"/>
        <end position="62"/>
    </location>
</feature>
<keyword evidence="3" id="KW-1185">Reference proteome</keyword>
<reference evidence="2 3" key="1">
    <citation type="submission" date="2024-05" db="EMBL/GenBank/DDBJ databases">
        <authorList>
            <person name="Jiang F."/>
        </authorList>
    </citation>
    <scope>NUCLEOTIDE SEQUENCE [LARGE SCALE GENOMIC DNA]</scope>
    <source>
        <strain evidence="2 3">LZ166</strain>
    </source>
</reference>
<feature type="transmembrane region" description="Helical" evidence="1">
    <location>
        <begin position="20"/>
        <end position="38"/>
    </location>
</feature>